<evidence type="ECO:0000256" key="1">
    <source>
        <dbReference type="ARBA" id="ARBA00004613"/>
    </source>
</evidence>
<proteinExistence type="inferred from homology"/>
<dbReference type="Pfam" id="PF16810">
    <property type="entry name" value="RXLR"/>
    <property type="match status" value="1"/>
</dbReference>
<dbReference type="HOGENOM" id="CLU_1614095_0_0_1"/>
<dbReference type="GO" id="GO:0005576">
    <property type="term" value="C:extracellular region"/>
    <property type="evidence" value="ECO:0007669"/>
    <property type="project" value="UniProtKB-SubCell"/>
</dbReference>
<evidence type="ECO:0000256" key="6">
    <source>
        <dbReference type="SAM" id="MobiDB-lite"/>
    </source>
</evidence>
<dbReference type="KEGG" id="psoj:PHYSODRAFT_286271"/>
<comment type="subcellular location">
    <subcellularLocation>
        <location evidence="1 5">Secreted</location>
    </subcellularLocation>
</comment>
<reference evidence="7" key="1">
    <citation type="journal article" date="2011" name="Plant Cell">
        <title>Transcriptional programming and functional interactions within the Phytophthora sojae RXLR effector repertoire.</title>
        <authorList>
            <person name="Wang Q."/>
            <person name="Han C."/>
            <person name="Ferreira A.O."/>
            <person name="Yu X."/>
            <person name="Ye W."/>
            <person name="Tripathy S."/>
            <person name="Kale S.D."/>
            <person name="Gu B."/>
            <person name="Sheng Y."/>
            <person name="Sui Y."/>
            <person name="Wang X."/>
            <person name="Zhang Z."/>
            <person name="Cheng B."/>
            <person name="Dong S."/>
            <person name="Shan W."/>
            <person name="Zheng X."/>
            <person name="Dou D."/>
            <person name="Tyler B.M."/>
            <person name="Wang Y."/>
        </authorList>
    </citation>
    <scope>NUCLEOTIDE SEQUENCE</scope>
    <source>
        <strain evidence="7">P7064</strain>
    </source>
</reference>
<evidence type="ECO:0000256" key="2">
    <source>
        <dbReference type="ARBA" id="ARBA00010400"/>
    </source>
</evidence>
<feature type="chain" id="PRO_5028503082" description="RxLR effector protein" evidence="5">
    <location>
        <begin position="21"/>
        <end position="165"/>
    </location>
</feature>
<dbReference type="VEuPathDB" id="FungiDB:PHYSODRAFT_286271"/>
<feature type="signal peptide" evidence="5">
    <location>
        <begin position="1"/>
        <end position="20"/>
    </location>
</feature>
<protein>
    <recommendedName>
        <fullName evidence="5">RxLR effector protein</fullName>
    </recommendedName>
</protein>
<dbReference type="EMBL" id="JN253874">
    <property type="protein sequence ID" value="AEK80687.1"/>
    <property type="molecule type" value="Genomic_DNA"/>
</dbReference>
<dbReference type="AlphaFoldDB" id="E0W527"/>
<comment type="similarity">
    <text evidence="2 5">Belongs to the RxLR effector family.</text>
</comment>
<dbReference type="OMA" id="HEERGPQ"/>
<feature type="compositionally biased region" description="Polar residues" evidence="6">
    <location>
        <begin position="23"/>
        <end position="34"/>
    </location>
</feature>
<dbReference type="InterPro" id="IPR031825">
    <property type="entry name" value="RXLR"/>
</dbReference>
<accession>E0W527</accession>
<comment type="domain">
    <text evidence="5">The RxLR-dEER motif acts to carry the protein into the host cell cytoplasm through binding to cell surface phosphatidylinositol-3-phosphate.</text>
</comment>
<evidence type="ECO:0000256" key="4">
    <source>
        <dbReference type="ARBA" id="ARBA00022729"/>
    </source>
</evidence>
<dbReference type="OrthoDB" id="93531at2759"/>
<keyword evidence="3 5" id="KW-0964">Secreted</keyword>
<evidence type="ECO:0000256" key="5">
    <source>
        <dbReference type="RuleBase" id="RU367124"/>
    </source>
</evidence>
<evidence type="ECO:0000256" key="3">
    <source>
        <dbReference type="ARBA" id="ARBA00022525"/>
    </source>
</evidence>
<name>E0W527_PHYSO</name>
<keyword evidence="4 5" id="KW-0732">Signal</keyword>
<dbReference type="SMR" id="E0W527"/>
<evidence type="ECO:0000313" key="7">
    <source>
        <dbReference type="EMBL" id="AEK80687.1"/>
    </source>
</evidence>
<organism evidence="7">
    <name type="scientific">Phytophthora sojae</name>
    <name type="common">Soybean stem and root rot agent</name>
    <name type="synonym">Phytophthora megasperma f. sp. glycines</name>
    <dbReference type="NCBI Taxonomy" id="67593"/>
    <lineage>
        <taxon>Eukaryota</taxon>
        <taxon>Sar</taxon>
        <taxon>Stramenopiles</taxon>
        <taxon>Oomycota</taxon>
        <taxon>Peronosporomycetes</taxon>
        <taxon>Peronosporales</taxon>
        <taxon>Peronosporaceae</taxon>
        <taxon>Phytophthora</taxon>
    </lineage>
</organism>
<dbReference type="PROSITE" id="PS51257">
    <property type="entry name" value="PROKAR_LIPOPROTEIN"/>
    <property type="match status" value="1"/>
</dbReference>
<comment type="function">
    <text evidence="5">Effector that suppresses plant defense responses during pathogen infection.</text>
</comment>
<sequence length="165" mass="18359">MRLSFVILAAMASLLASCDAASTSEQTTRSTMTSPGVVGDTPRFLRKQEAHEERGPQLQKIDDLLANPAAAKAQTVAKLSKIDSAIWKEINSLPSAKVTIDLWKQAKSNPTVTIDLWKQAKMNPTVVANNLKKYPSLSRESDLWQTWKLYAVQYLRQHHSLNPTV</sequence>
<feature type="region of interest" description="Disordered" evidence="6">
    <location>
        <begin position="23"/>
        <end position="42"/>
    </location>
</feature>
<gene>
    <name evidence="7" type="primary">Avh</name>
</gene>